<reference evidence="11 12" key="1">
    <citation type="submission" date="2016-08" db="EMBL/GenBank/DDBJ databases">
        <authorList>
            <consortium name="Lentinula edodes genome sequencing consortium"/>
            <person name="Sakamoto Y."/>
            <person name="Nakade K."/>
            <person name="Sato S."/>
            <person name="Yoshida Y."/>
            <person name="Miyazaki K."/>
            <person name="Natsume S."/>
            <person name="Konno N."/>
        </authorList>
    </citation>
    <scope>NUCLEOTIDE SEQUENCE [LARGE SCALE GENOMIC DNA]</scope>
    <source>
        <strain evidence="11 12">NBRC 111202</strain>
    </source>
</reference>
<accession>A0A1Q3DUS4</accession>
<dbReference type="PROSITE" id="PS00059">
    <property type="entry name" value="ADH_ZINC"/>
    <property type="match status" value="1"/>
</dbReference>
<dbReference type="InterPro" id="IPR002328">
    <property type="entry name" value="ADH_Zn_CS"/>
</dbReference>
<comment type="subcellular location">
    <subcellularLocation>
        <location evidence="1">Membrane</location>
        <topology evidence="1">Multi-pass membrane protein</topology>
    </subcellularLocation>
</comment>
<dbReference type="SUPFAM" id="SSF50129">
    <property type="entry name" value="GroES-like"/>
    <property type="match status" value="1"/>
</dbReference>
<evidence type="ECO:0000256" key="7">
    <source>
        <dbReference type="RuleBase" id="RU361277"/>
    </source>
</evidence>
<comment type="caution">
    <text evidence="11">The sequence shown here is derived from an EMBL/GenBank/DDBJ whole genome shotgun (WGS) entry which is preliminary data.</text>
</comment>
<dbReference type="Gene3D" id="1.20.1250.20">
    <property type="entry name" value="MFS general substrate transporter like domains"/>
    <property type="match status" value="1"/>
</dbReference>
<dbReference type="GO" id="GO:0022857">
    <property type="term" value="F:transmembrane transporter activity"/>
    <property type="evidence" value="ECO:0007669"/>
    <property type="project" value="InterPro"/>
</dbReference>
<evidence type="ECO:0000313" key="11">
    <source>
        <dbReference type="EMBL" id="GAV98660.1"/>
    </source>
</evidence>
<keyword evidence="7" id="KW-0862">Zinc</keyword>
<dbReference type="InterPro" id="IPR011032">
    <property type="entry name" value="GroES-like_sf"/>
</dbReference>
<dbReference type="AlphaFoldDB" id="A0A1Q3DUS4"/>
<dbReference type="InterPro" id="IPR013154">
    <property type="entry name" value="ADH-like_N"/>
</dbReference>
<comment type="similarity">
    <text evidence="7">Belongs to the zinc-containing alcohol dehydrogenase family.</text>
</comment>
<evidence type="ECO:0000313" key="12">
    <source>
        <dbReference type="Proteomes" id="UP000188533"/>
    </source>
</evidence>
<dbReference type="InterPro" id="IPR013149">
    <property type="entry name" value="ADH-like_C"/>
</dbReference>
<feature type="transmembrane region" description="Helical" evidence="8">
    <location>
        <begin position="494"/>
        <end position="517"/>
    </location>
</feature>
<feature type="transmembrane region" description="Helical" evidence="8">
    <location>
        <begin position="321"/>
        <end position="348"/>
    </location>
</feature>
<organism evidence="11 12">
    <name type="scientific">Lentinula edodes</name>
    <name type="common">Shiitake mushroom</name>
    <name type="synonym">Lentinus edodes</name>
    <dbReference type="NCBI Taxonomy" id="5353"/>
    <lineage>
        <taxon>Eukaryota</taxon>
        <taxon>Fungi</taxon>
        <taxon>Dikarya</taxon>
        <taxon>Basidiomycota</taxon>
        <taxon>Agaricomycotina</taxon>
        <taxon>Agaricomycetes</taxon>
        <taxon>Agaricomycetidae</taxon>
        <taxon>Agaricales</taxon>
        <taxon>Marasmiineae</taxon>
        <taxon>Omphalotaceae</taxon>
        <taxon>Lentinula</taxon>
    </lineage>
</organism>
<keyword evidence="5" id="KW-0560">Oxidoreductase</keyword>
<keyword evidence="7" id="KW-0479">Metal-binding</keyword>
<dbReference type="GO" id="GO:0016020">
    <property type="term" value="C:membrane"/>
    <property type="evidence" value="ECO:0007669"/>
    <property type="project" value="UniProtKB-SubCell"/>
</dbReference>
<keyword evidence="12" id="KW-1185">Reference proteome</keyword>
<dbReference type="Gene3D" id="3.40.50.720">
    <property type="entry name" value="NAD(P)-binding Rossmann-like Domain"/>
    <property type="match status" value="1"/>
</dbReference>
<evidence type="ECO:0000256" key="5">
    <source>
        <dbReference type="ARBA" id="ARBA00023002"/>
    </source>
</evidence>
<keyword evidence="3 8" id="KW-0812">Transmembrane</keyword>
<dbReference type="Proteomes" id="UP000188533">
    <property type="component" value="Unassembled WGS sequence"/>
</dbReference>
<dbReference type="InterPro" id="IPR011701">
    <property type="entry name" value="MFS"/>
</dbReference>
<dbReference type="Gene3D" id="3.90.180.10">
    <property type="entry name" value="Medium-chain alcohol dehydrogenases, catalytic domain"/>
    <property type="match status" value="1"/>
</dbReference>
<reference evidence="11 12" key="2">
    <citation type="submission" date="2017-02" db="EMBL/GenBank/DDBJ databases">
        <title>A genome survey and senescence transcriptome analysis in Lentinula edodes.</title>
        <authorList>
            <person name="Sakamoto Y."/>
            <person name="Nakade K."/>
            <person name="Sato S."/>
            <person name="Yoshida Y."/>
            <person name="Miyazaki K."/>
            <person name="Natsume S."/>
            <person name="Konno N."/>
        </authorList>
    </citation>
    <scope>NUCLEOTIDE SEQUENCE [LARGE SCALE GENOMIC DNA]</scope>
    <source>
        <strain evidence="11 12">NBRC 111202</strain>
    </source>
</reference>
<evidence type="ECO:0000259" key="10">
    <source>
        <dbReference type="Pfam" id="PF08240"/>
    </source>
</evidence>
<feature type="domain" description="Alcohol dehydrogenase-like C-terminal" evidence="9">
    <location>
        <begin position="142"/>
        <end position="252"/>
    </location>
</feature>
<dbReference type="Pfam" id="PF07690">
    <property type="entry name" value="MFS_1"/>
    <property type="match status" value="1"/>
</dbReference>
<evidence type="ECO:0000256" key="6">
    <source>
        <dbReference type="ARBA" id="ARBA00023136"/>
    </source>
</evidence>
<name>A0A1Q3DUS4_LENED</name>
<evidence type="ECO:0000256" key="4">
    <source>
        <dbReference type="ARBA" id="ARBA00022989"/>
    </source>
</evidence>
<sequence>MTAYRWFPGAQTLTKAGISVPEPAADEVLVKILAAGMCHSDMLYYDNSFEHTKTKPFTMGHEGAGEIIALGESVPSTYPDLHLNQYVVIHARNPCLLSSCPVCSIDADNLCARYFPCGLGIDGSYAPYMVQFLQMQFMGVGGLGINAVQIAKNLKRAQTVIAVDLRDEMLQEALEVGADYAVKPEDLGPLLYSHNLNVDTAYDFVGIGPTFKSILEHIRPRGTIIIVGLGATCLELPLVPVTRKEVTIKTSIEETPLITLSRRFFSNALITLISTSGIKSSLPVQEITPEMLNGHELNDEVAPIPTMLPSSTQSLSTPLPVLPMSVLSIAMLGEFLSSNVSVPFLLFMVKGFGFSDEAEAAFWTGVLVSMFFLSQFLTSLLWATLAERYGRRFVLVVTLFGSAVSVTAFGLSKSIGQAICIRLVQGIFAGAVGVARGSVVFITNSSNEGRAYAILGFFWGFGGLLGPIIGGSFERPAERWQVFQHWKILDDFPYLLPSLIAGSILFAGSFLACFLGRDGLSGSIPASRFYHDDNDEPDSRSVVERVVLANENAINSIADLWVAAALNVEGNDDNATEDAVIITHIFILQLNLPPGVGHLVVPQLRGLWMLLLVFINQLVVHPLLDNSHQFSRTLGQPSAMHLNEGETAALLDAGISSPFAPLPWLVITQFGLLALHTTTHDQIFMSYLVRRTWSQCKRFCAIDWVDGVRSDHLPVLFVSKRTILFVPAYLTVVLYRAPFGYPDDHKKSVLMTVLALSTAIRYCGMTFAFTSISVLLNCLTRPEAVGYANGLAQTIVAGYGL</sequence>
<dbReference type="GO" id="GO:0016491">
    <property type="term" value="F:oxidoreductase activity"/>
    <property type="evidence" value="ECO:0007669"/>
    <property type="project" value="UniProtKB-KW"/>
</dbReference>
<evidence type="ECO:0000256" key="8">
    <source>
        <dbReference type="SAM" id="Phobius"/>
    </source>
</evidence>
<dbReference type="EMBL" id="BDGU01000001">
    <property type="protein sequence ID" value="GAV98660.1"/>
    <property type="molecule type" value="Genomic_DNA"/>
</dbReference>
<dbReference type="Pfam" id="PF00107">
    <property type="entry name" value="ADH_zinc_N"/>
    <property type="match status" value="1"/>
</dbReference>
<gene>
    <name evidence="11" type="ORF">LENED_000049</name>
</gene>
<dbReference type="InterPro" id="IPR036259">
    <property type="entry name" value="MFS_trans_sf"/>
</dbReference>
<dbReference type="SUPFAM" id="SSF51735">
    <property type="entry name" value="NAD(P)-binding Rossmann-fold domains"/>
    <property type="match status" value="1"/>
</dbReference>
<dbReference type="InterPro" id="IPR036291">
    <property type="entry name" value="NAD(P)-bd_dom_sf"/>
</dbReference>
<feature type="transmembrane region" description="Helical" evidence="8">
    <location>
        <begin position="423"/>
        <end position="445"/>
    </location>
</feature>
<evidence type="ECO:0000256" key="2">
    <source>
        <dbReference type="ARBA" id="ARBA00022448"/>
    </source>
</evidence>
<evidence type="ECO:0000256" key="1">
    <source>
        <dbReference type="ARBA" id="ARBA00004141"/>
    </source>
</evidence>
<keyword evidence="4 8" id="KW-1133">Transmembrane helix</keyword>
<feature type="transmembrane region" description="Helical" evidence="8">
    <location>
        <begin position="451"/>
        <end position="473"/>
    </location>
</feature>
<dbReference type="Pfam" id="PF08240">
    <property type="entry name" value="ADH_N"/>
    <property type="match status" value="1"/>
</dbReference>
<dbReference type="PANTHER" id="PTHR23504:SF17">
    <property type="entry name" value="MAJOR FACILITATOR SUPERFAMILY (MFS) PROFILE DOMAIN-CONTAINING PROTEIN"/>
    <property type="match status" value="1"/>
</dbReference>
<proteinExistence type="inferred from homology"/>
<comment type="cofactor">
    <cofactor evidence="7">
        <name>Zn(2+)</name>
        <dbReference type="ChEBI" id="CHEBI:29105"/>
    </cofactor>
</comment>
<evidence type="ECO:0000256" key="3">
    <source>
        <dbReference type="ARBA" id="ARBA00022692"/>
    </source>
</evidence>
<keyword evidence="6 8" id="KW-0472">Membrane</keyword>
<evidence type="ECO:0000259" key="9">
    <source>
        <dbReference type="Pfam" id="PF00107"/>
    </source>
</evidence>
<dbReference type="PANTHER" id="PTHR23504">
    <property type="entry name" value="MAJOR FACILITATOR SUPERFAMILY DOMAIN-CONTAINING PROTEIN 10"/>
    <property type="match status" value="1"/>
</dbReference>
<keyword evidence="2" id="KW-0813">Transport</keyword>
<dbReference type="GO" id="GO:0008270">
    <property type="term" value="F:zinc ion binding"/>
    <property type="evidence" value="ECO:0007669"/>
    <property type="project" value="InterPro"/>
</dbReference>
<feature type="domain" description="Alcohol dehydrogenase-like N-terminal" evidence="10">
    <location>
        <begin position="25"/>
        <end position="130"/>
    </location>
</feature>
<dbReference type="SUPFAM" id="SSF103473">
    <property type="entry name" value="MFS general substrate transporter"/>
    <property type="match status" value="1"/>
</dbReference>
<protein>
    <submittedName>
        <fullName evidence="11">Protein ZINC INDUCED FACILITATOR 1</fullName>
    </submittedName>
</protein>
<feature type="transmembrane region" description="Helical" evidence="8">
    <location>
        <begin position="389"/>
        <end position="411"/>
    </location>
</feature>
<feature type="transmembrane region" description="Helical" evidence="8">
    <location>
        <begin position="360"/>
        <end position="383"/>
    </location>
</feature>